<evidence type="ECO:0000313" key="3">
    <source>
        <dbReference type="Proteomes" id="UP000003706"/>
    </source>
</evidence>
<dbReference type="PANTHER" id="PTHR30535:SF34">
    <property type="entry name" value="MOLYBDATE-BINDING PROTEIN MOLA"/>
    <property type="match status" value="1"/>
</dbReference>
<reference evidence="2 3" key="1">
    <citation type="submission" date="2011-09" db="EMBL/GenBank/DDBJ databases">
        <title>The draft genome of Methanotorris formicicus Mc-S-70.</title>
        <authorList>
            <consortium name="US DOE Joint Genome Institute (JGI-PGF)"/>
            <person name="Lucas S."/>
            <person name="Han J."/>
            <person name="Lapidus A."/>
            <person name="Cheng J.-F."/>
            <person name="Goodwin L."/>
            <person name="Pitluck S."/>
            <person name="Peters L."/>
            <person name="Land M.L."/>
            <person name="Hauser L."/>
            <person name="Sieprawska-Lupa M."/>
            <person name="Takai K."/>
            <person name="Miyazaki J."/>
            <person name="Whitman W."/>
            <person name="Woyke T.J."/>
        </authorList>
    </citation>
    <scope>NUCLEOTIDE SEQUENCE [LARGE SCALE GENOMIC DNA]</scope>
    <source>
        <strain evidence="2 3">Mc-S-70</strain>
    </source>
</reference>
<dbReference type="PROSITE" id="PS50983">
    <property type="entry name" value="FE_B12_PBP"/>
    <property type="match status" value="1"/>
</dbReference>
<feature type="domain" description="Fe/B12 periplasmic-binding" evidence="1">
    <location>
        <begin position="1"/>
        <end position="157"/>
    </location>
</feature>
<organism evidence="2 3">
    <name type="scientific">Methanotorris formicicus Mc-S-70</name>
    <dbReference type="NCBI Taxonomy" id="647171"/>
    <lineage>
        <taxon>Archaea</taxon>
        <taxon>Methanobacteriati</taxon>
        <taxon>Methanobacteriota</taxon>
        <taxon>Methanomada group</taxon>
        <taxon>Methanococci</taxon>
        <taxon>Methanococcales</taxon>
        <taxon>Methanocaldococcaceae</taxon>
        <taxon>Methanotorris</taxon>
    </lineage>
</organism>
<dbReference type="SUPFAM" id="SSF53807">
    <property type="entry name" value="Helical backbone' metal receptor"/>
    <property type="match status" value="1"/>
</dbReference>
<dbReference type="AlphaFoldDB" id="H1L187"/>
<evidence type="ECO:0000259" key="1">
    <source>
        <dbReference type="PROSITE" id="PS50983"/>
    </source>
</evidence>
<dbReference type="EMBL" id="AGJL01000065">
    <property type="protein sequence ID" value="EHP83936.1"/>
    <property type="molecule type" value="Genomic_DNA"/>
</dbReference>
<name>H1L187_9EURY</name>
<dbReference type="Gene3D" id="3.40.50.1980">
    <property type="entry name" value="Nitrogenase molybdenum iron protein domain"/>
    <property type="match status" value="1"/>
</dbReference>
<gene>
    <name evidence="2" type="ORF">MetfoDRAFT_1811</name>
</gene>
<dbReference type="InterPro" id="IPR050902">
    <property type="entry name" value="ABC_Transporter_SBP"/>
</dbReference>
<protein>
    <submittedName>
        <fullName evidence="2">Periplasmic binding protein</fullName>
    </submittedName>
</protein>
<dbReference type="InterPro" id="IPR002491">
    <property type="entry name" value="ABC_transptr_periplasmic_BD"/>
</dbReference>
<proteinExistence type="predicted"/>
<keyword evidence="3" id="KW-1185">Reference proteome</keyword>
<comment type="caution">
    <text evidence="2">The sequence shown here is derived from an EMBL/GenBank/DDBJ whole genome shotgun (WGS) entry which is preliminary data.</text>
</comment>
<dbReference type="Pfam" id="PF01497">
    <property type="entry name" value="Peripla_BP_2"/>
    <property type="match status" value="1"/>
</dbReference>
<dbReference type="STRING" id="647171.MetfoDRAFT_1811"/>
<accession>H1L187</accession>
<sequence length="196" mass="22271">MGKILNKEKRAEEVVKFIKDCQKDLNERTQDISDENKPTVYVGGVRHKGGILSTCPKYPPFMAVNTKNVADELDGNNPVVINKEKLLMWNPDVIFIDEAILGEIKNDYAKNKEFYNSLKAFKNGEVCGILPYNFYTTNIGTALADAYYIGKVLYPERFADINPEEKADGIYTFLVGKPVYKEMAEEFGGFKKIEFE</sequence>
<evidence type="ECO:0000313" key="2">
    <source>
        <dbReference type="EMBL" id="EHP83936.1"/>
    </source>
</evidence>
<dbReference type="PANTHER" id="PTHR30535">
    <property type="entry name" value="VITAMIN B12-BINDING PROTEIN"/>
    <property type="match status" value="1"/>
</dbReference>
<dbReference type="Proteomes" id="UP000003706">
    <property type="component" value="Unassembled WGS sequence"/>
</dbReference>
<dbReference type="OrthoDB" id="24039at2157"/>